<reference evidence="2 3" key="1">
    <citation type="submission" date="2019-05" db="EMBL/GenBank/DDBJ databases">
        <title>Another draft genome of Portunus trituberculatus and its Hox gene families provides insights of decapod evolution.</title>
        <authorList>
            <person name="Jeong J.-H."/>
            <person name="Song I."/>
            <person name="Kim S."/>
            <person name="Choi T."/>
            <person name="Kim D."/>
            <person name="Ryu S."/>
            <person name="Kim W."/>
        </authorList>
    </citation>
    <scope>NUCLEOTIDE SEQUENCE [LARGE SCALE GENOMIC DNA]</scope>
    <source>
        <tissue evidence="2">Muscle</tissue>
    </source>
</reference>
<proteinExistence type="predicted"/>
<evidence type="ECO:0008006" key="4">
    <source>
        <dbReference type="Google" id="ProtNLM"/>
    </source>
</evidence>
<comment type="caution">
    <text evidence="2">The sequence shown here is derived from an EMBL/GenBank/DDBJ whole genome shotgun (WGS) entry which is preliminary data.</text>
</comment>
<evidence type="ECO:0000256" key="1">
    <source>
        <dbReference type="SAM" id="MobiDB-lite"/>
    </source>
</evidence>
<evidence type="ECO:0000313" key="3">
    <source>
        <dbReference type="Proteomes" id="UP000324222"/>
    </source>
</evidence>
<gene>
    <name evidence="2" type="ORF">E2C01_052136</name>
</gene>
<dbReference type="Proteomes" id="UP000324222">
    <property type="component" value="Unassembled WGS sequence"/>
</dbReference>
<evidence type="ECO:0000313" key="2">
    <source>
        <dbReference type="EMBL" id="MPC58141.1"/>
    </source>
</evidence>
<dbReference type="EMBL" id="VSRR010015415">
    <property type="protein sequence ID" value="MPC58141.1"/>
    <property type="molecule type" value="Genomic_DNA"/>
</dbReference>
<dbReference type="AlphaFoldDB" id="A0A5B7GDM5"/>
<sequence>MSEYESDSDMPSRPAAGGFSANHNVGISTTNANPTTVMVCTADLVDLISKDAKKNYSYSRVTGLRYFCGDPEKHPDYPDKSSIQNAHQWVQDIDSLSTHNWTDQDRLEVAKEYSLGRARDYLLLAIQKHGCDWEAVKDQFLQIFPNKDNYDDLMKLFVEAHRVPGETLTEYYIRLDIIRNALTKEVPDMMTFLQNYSSGFSSKFSLRHYHL</sequence>
<name>A0A5B7GDM5_PORTR</name>
<feature type="region of interest" description="Disordered" evidence="1">
    <location>
        <begin position="1"/>
        <end position="22"/>
    </location>
</feature>
<keyword evidence="3" id="KW-1185">Reference proteome</keyword>
<organism evidence="2 3">
    <name type="scientific">Portunus trituberculatus</name>
    <name type="common">Swimming crab</name>
    <name type="synonym">Neptunus trituberculatus</name>
    <dbReference type="NCBI Taxonomy" id="210409"/>
    <lineage>
        <taxon>Eukaryota</taxon>
        <taxon>Metazoa</taxon>
        <taxon>Ecdysozoa</taxon>
        <taxon>Arthropoda</taxon>
        <taxon>Crustacea</taxon>
        <taxon>Multicrustacea</taxon>
        <taxon>Malacostraca</taxon>
        <taxon>Eumalacostraca</taxon>
        <taxon>Eucarida</taxon>
        <taxon>Decapoda</taxon>
        <taxon>Pleocyemata</taxon>
        <taxon>Brachyura</taxon>
        <taxon>Eubrachyura</taxon>
        <taxon>Portunoidea</taxon>
        <taxon>Portunidae</taxon>
        <taxon>Portuninae</taxon>
        <taxon>Portunus</taxon>
    </lineage>
</organism>
<protein>
    <recommendedName>
        <fullName evidence="4">Retrotransposon gag domain-containing protein</fullName>
    </recommendedName>
</protein>
<accession>A0A5B7GDM5</accession>